<keyword evidence="3" id="KW-1185">Reference proteome</keyword>
<dbReference type="SUPFAM" id="SSF54427">
    <property type="entry name" value="NTF2-like"/>
    <property type="match status" value="1"/>
</dbReference>
<evidence type="ECO:0000259" key="1">
    <source>
        <dbReference type="Pfam" id="PF12680"/>
    </source>
</evidence>
<protein>
    <submittedName>
        <fullName evidence="2">Steroid delta-isomerase</fullName>
    </submittedName>
</protein>
<dbReference type="InterPro" id="IPR032710">
    <property type="entry name" value="NTF2-like_dom_sf"/>
</dbReference>
<dbReference type="EMBL" id="FNZE01000010">
    <property type="protein sequence ID" value="SEJ54658.1"/>
    <property type="molecule type" value="Genomic_DNA"/>
</dbReference>
<organism evidence="2 3">
    <name type="scientific">Pseudomonas linyingensis</name>
    <dbReference type="NCBI Taxonomy" id="915471"/>
    <lineage>
        <taxon>Bacteria</taxon>
        <taxon>Pseudomonadati</taxon>
        <taxon>Pseudomonadota</taxon>
        <taxon>Gammaproteobacteria</taxon>
        <taxon>Pseudomonadales</taxon>
        <taxon>Pseudomonadaceae</taxon>
        <taxon>Pseudomonas</taxon>
    </lineage>
</organism>
<dbReference type="OrthoDB" id="459617at2"/>
<keyword evidence="2" id="KW-0413">Isomerase</keyword>
<accession>A0A1H6ZN19</accession>
<name>A0A1H6ZN19_9PSED</name>
<dbReference type="Proteomes" id="UP000242930">
    <property type="component" value="Unassembled WGS sequence"/>
</dbReference>
<dbReference type="RefSeq" id="WP_090311861.1">
    <property type="nucleotide sequence ID" value="NZ_FNZE01000010.1"/>
</dbReference>
<dbReference type="Pfam" id="PF12680">
    <property type="entry name" value="SnoaL_2"/>
    <property type="match status" value="1"/>
</dbReference>
<evidence type="ECO:0000313" key="3">
    <source>
        <dbReference type="Proteomes" id="UP000242930"/>
    </source>
</evidence>
<gene>
    <name evidence="2" type="ORF">SAMN05216201_110172</name>
</gene>
<dbReference type="AlphaFoldDB" id="A0A1H6ZN19"/>
<reference evidence="3" key="1">
    <citation type="submission" date="2016-10" db="EMBL/GenBank/DDBJ databases">
        <authorList>
            <person name="Varghese N."/>
            <person name="Submissions S."/>
        </authorList>
    </citation>
    <scope>NUCLEOTIDE SEQUENCE [LARGE SCALE GENOMIC DNA]</scope>
    <source>
        <strain evidence="3">LMG 25967</strain>
    </source>
</reference>
<dbReference type="GO" id="GO:0016853">
    <property type="term" value="F:isomerase activity"/>
    <property type="evidence" value="ECO:0007669"/>
    <property type="project" value="UniProtKB-KW"/>
</dbReference>
<dbReference type="InterPro" id="IPR037401">
    <property type="entry name" value="SnoaL-like"/>
</dbReference>
<proteinExistence type="predicted"/>
<evidence type="ECO:0000313" key="2">
    <source>
        <dbReference type="EMBL" id="SEJ54658.1"/>
    </source>
</evidence>
<dbReference type="Gene3D" id="3.10.450.50">
    <property type="match status" value="1"/>
</dbReference>
<sequence length="128" mass="14089">MLTPKQIQAQMALYVQLVDAGDIDGILALYAADATVEDPVGTPVHQGIEAIARFYREGLGSSRARASLEGAIRATHNGFGAAPFRVELDWDGRRCSIEVIDVMEFDTEGCIRSMRAYWGEPNLTMRDL</sequence>
<dbReference type="STRING" id="915471.SAMN05216201_110172"/>
<feature type="domain" description="SnoaL-like" evidence="1">
    <location>
        <begin position="14"/>
        <end position="111"/>
    </location>
</feature>